<keyword evidence="4" id="KW-0158">Chromosome</keyword>
<name>A0A3P8V848_CYNSE</name>
<feature type="region of interest" description="Disordered" evidence="6">
    <location>
        <begin position="423"/>
        <end position="456"/>
    </location>
</feature>
<feature type="compositionally biased region" description="Low complexity" evidence="6">
    <location>
        <begin position="765"/>
        <end position="782"/>
    </location>
</feature>
<feature type="compositionally biased region" description="Polar residues" evidence="6">
    <location>
        <begin position="930"/>
        <end position="955"/>
    </location>
</feature>
<dbReference type="InterPro" id="IPR041322">
    <property type="entry name" value="SYCP2_ARLD"/>
</dbReference>
<evidence type="ECO:0000256" key="3">
    <source>
        <dbReference type="ARBA" id="ARBA00007960"/>
    </source>
</evidence>
<feature type="compositionally biased region" description="Polar residues" evidence="6">
    <location>
        <begin position="692"/>
        <end position="702"/>
    </location>
</feature>
<accession>A0A3P8V848</accession>
<dbReference type="GO" id="GO:0007143">
    <property type="term" value="P:female meiotic nuclear division"/>
    <property type="evidence" value="ECO:0007669"/>
    <property type="project" value="TreeGrafter"/>
</dbReference>
<evidence type="ECO:0000256" key="2">
    <source>
        <dbReference type="ARBA" id="ARBA00004286"/>
    </source>
</evidence>
<evidence type="ECO:0000256" key="4">
    <source>
        <dbReference type="ARBA" id="ARBA00022454"/>
    </source>
</evidence>
<feature type="compositionally biased region" description="Basic and acidic residues" evidence="6">
    <location>
        <begin position="490"/>
        <end position="500"/>
    </location>
</feature>
<dbReference type="Proteomes" id="UP000265120">
    <property type="component" value="Chromosome 10"/>
</dbReference>
<dbReference type="GO" id="GO:0000779">
    <property type="term" value="C:condensed chromosome, centromeric region"/>
    <property type="evidence" value="ECO:0007669"/>
    <property type="project" value="TreeGrafter"/>
</dbReference>
<feature type="compositionally biased region" description="Basic and acidic residues" evidence="6">
    <location>
        <begin position="1052"/>
        <end position="1064"/>
    </location>
</feature>
<evidence type="ECO:0000259" key="8">
    <source>
        <dbReference type="Pfam" id="PF18584"/>
    </source>
</evidence>
<evidence type="ECO:0000313" key="10">
    <source>
        <dbReference type="Proteomes" id="UP000265120"/>
    </source>
</evidence>
<reference evidence="9" key="2">
    <citation type="submission" date="2025-08" db="UniProtKB">
        <authorList>
            <consortium name="Ensembl"/>
        </authorList>
    </citation>
    <scope>IDENTIFICATION</scope>
</reference>
<evidence type="ECO:0000256" key="1">
    <source>
        <dbReference type="ARBA" id="ARBA00004123"/>
    </source>
</evidence>
<feature type="region of interest" description="Disordered" evidence="6">
    <location>
        <begin position="672"/>
        <end position="826"/>
    </location>
</feature>
<dbReference type="GeneTree" id="ENSGT00530000063859"/>
<feature type="domain" description="Synaptonemal complex protein 2 armadillo-repeat-like" evidence="7">
    <location>
        <begin position="4"/>
        <end position="48"/>
    </location>
</feature>
<comment type="similarity">
    <text evidence="3">Belongs to the SYCP2 family.</text>
</comment>
<proteinExistence type="inferred from homology"/>
<evidence type="ECO:0000256" key="6">
    <source>
        <dbReference type="SAM" id="MobiDB-lite"/>
    </source>
</evidence>
<feature type="compositionally biased region" description="Low complexity" evidence="6">
    <location>
        <begin position="525"/>
        <end position="537"/>
    </location>
</feature>
<dbReference type="GO" id="GO:0000800">
    <property type="term" value="C:lateral element"/>
    <property type="evidence" value="ECO:0007669"/>
    <property type="project" value="TreeGrafter"/>
</dbReference>
<feature type="compositionally biased region" description="Polar residues" evidence="6">
    <location>
        <begin position="873"/>
        <end position="888"/>
    </location>
</feature>
<evidence type="ECO:0000259" key="7">
    <source>
        <dbReference type="Pfam" id="PF18581"/>
    </source>
</evidence>
<feature type="compositionally biased region" description="Polar residues" evidence="6">
    <location>
        <begin position="434"/>
        <end position="450"/>
    </location>
</feature>
<dbReference type="Ensembl" id="ENSCSET00000008684.1">
    <property type="protein sequence ID" value="ENSCSEP00000008595.1"/>
    <property type="gene ID" value="ENSCSEG00000005483.1"/>
</dbReference>
<dbReference type="InterPro" id="IPR040560">
    <property type="entry name" value="SYCP2_SLD"/>
</dbReference>
<feature type="region of interest" description="Disordered" evidence="6">
    <location>
        <begin position="1003"/>
        <end position="1109"/>
    </location>
</feature>
<feature type="compositionally biased region" description="Polar residues" evidence="6">
    <location>
        <begin position="711"/>
        <end position="721"/>
    </location>
</feature>
<feature type="region of interest" description="Disordered" evidence="6">
    <location>
        <begin position="478"/>
        <end position="554"/>
    </location>
</feature>
<dbReference type="GO" id="GO:0007140">
    <property type="term" value="P:male meiotic nuclear division"/>
    <property type="evidence" value="ECO:0007669"/>
    <property type="project" value="TreeGrafter"/>
</dbReference>
<keyword evidence="5" id="KW-0539">Nucleus</keyword>
<dbReference type="PANTHER" id="PTHR15607">
    <property type="entry name" value="SYNAPTONEMAL COMPLEX PROTEIN-RELATED"/>
    <property type="match status" value="1"/>
</dbReference>
<protein>
    <submittedName>
        <fullName evidence="9">Synaptonemal complex protein 2</fullName>
    </submittedName>
</protein>
<reference evidence="9 10" key="1">
    <citation type="journal article" date="2014" name="Nat. Genet.">
        <title>Whole-genome sequence of a flatfish provides insights into ZW sex chromosome evolution and adaptation to a benthic lifestyle.</title>
        <authorList>
            <person name="Chen S."/>
            <person name="Zhang G."/>
            <person name="Shao C."/>
            <person name="Huang Q."/>
            <person name="Liu G."/>
            <person name="Zhang P."/>
            <person name="Song W."/>
            <person name="An N."/>
            <person name="Chalopin D."/>
            <person name="Volff J.N."/>
            <person name="Hong Y."/>
            <person name="Li Q."/>
            <person name="Sha Z."/>
            <person name="Zhou H."/>
            <person name="Xie M."/>
            <person name="Yu Q."/>
            <person name="Liu Y."/>
            <person name="Xiang H."/>
            <person name="Wang N."/>
            <person name="Wu K."/>
            <person name="Yang C."/>
            <person name="Zhou Q."/>
            <person name="Liao X."/>
            <person name="Yang L."/>
            <person name="Hu Q."/>
            <person name="Zhang J."/>
            <person name="Meng L."/>
            <person name="Jin L."/>
            <person name="Tian Y."/>
            <person name="Lian J."/>
            <person name="Yang J."/>
            <person name="Miao G."/>
            <person name="Liu S."/>
            <person name="Liang Z."/>
            <person name="Yan F."/>
            <person name="Li Y."/>
            <person name="Sun B."/>
            <person name="Zhang H."/>
            <person name="Zhang J."/>
            <person name="Zhu Y."/>
            <person name="Du M."/>
            <person name="Zhao Y."/>
            <person name="Schartl M."/>
            <person name="Tang Q."/>
            <person name="Wang J."/>
        </authorList>
    </citation>
    <scope>NUCLEOTIDE SEQUENCE</scope>
</reference>
<dbReference type="InParanoid" id="A0A3P8V848"/>
<feature type="domain" description="Synaptonemal complex protein 2 Spt16M-like" evidence="8">
    <location>
        <begin position="143"/>
        <end position="258"/>
    </location>
</feature>
<comment type="subcellular location">
    <subcellularLocation>
        <location evidence="2">Chromosome</location>
    </subcellularLocation>
    <subcellularLocation>
        <location evidence="1">Nucleus</location>
    </subcellularLocation>
</comment>
<dbReference type="OMA" id="IFSSQMC"/>
<organism evidence="9 10">
    <name type="scientific">Cynoglossus semilaevis</name>
    <name type="common">Tongue sole</name>
    <dbReference type="NCBI Taxonomy" id="244447"/>
    <lineage>
        <taxon>Eukaryota</taxon>
        <taxon>Metazoa</taxon>
        <taxon>Chordata</taxon>
        <taxon>Craniata</taxon>
        <taxon>Vertebrata</taxon>
        <taxon>Euteleostomi</taxon>
        <taxon>Actinopterygii</taxon>
        <taxon>Neopterygii</taxon>
        <taxon>Teleostei</taxon>
        <taxon>Neoteleostei</taxon>
        <taxon>Acanthomorphata</taxon>
        <taxon>Carangaria</taxon>
        <taxon>Pleuronectiformes</taxon>
        <taxon>Pleuronectoidei</taxon>
        <taxon>Cynoglossidae</taxon>
        <taxon>Cynoglossinae</taxon>
        <taxon>Cynoglossus</taxon>
    </lineage>
</organism>
<dbReference type="Pfam" id="PF18584">
    <property type="entry name" value="SYCP2_SLD"/>
    <property type="match status" value="1"/>
</dbReference>
<feature type="compositionally biased region" description="Low complexity" evidence="6">
    <location>
        <begin position="1020"/>
        <end position="1032"/>
    </location>
</feature>
<keyword evidence="10" id="KW-1185">Reference proteome</keyword>
<dbReference type="InterPro" id="IPR024835">
    <property type="entry name" value="SYCP2-like"/>
</dbReference>
<dbReference type="PANTHER" id="PTHR15607:SF12">
    <property type="entry name" value="SYNAPTONEMAL COMPLEX PROTEIN 2"/>
    <property type="match status" value="1"/>
</dbReference>
<sequence>MMIAGSYKVTESFLYPVGQMAVDPRIYILIRKEAVRKFNLILDKIPMELKKDRKILMSEEASDIMIKMACQISEGGDYDYQTAMTEALCRMTTAEQRKDLASHWFTMEHMVSAFAQIQDSEFETDCRRFLNMVNGMQGDKARVYSYPCLEVYLDKYELLMPADEKLEEFWIDFNLGSSSISFYFSLSNKKGQETPWETICISDNEVQSYTVTEEPQKTVFHLKLSEIVVVDTVEGSSLTIYFSSNLDILQAARKVYGESKNNAFVKKAGTSVVKTTIKITMEENSSQVVPESQMSLDEKNTASQILFTSEAPVQTPATMRMSESTSFISQTGRSVCRGSNISAAIASNKPATGKLSLVSTSHSSARSEDMMKQRKAGPAVPVAQTGQTQEDNVVPDTQPGPSKSISSNWNKMSVSQILIMPTQRINRPKPSLSLGKQQGNLSSAMRSSVPRSGPIGQKELHAKVTERLQEVLLEQNQAPALQELTRPQRKKADVREDSSDQRSSTFSDPKEPQSRGKTKSQAMVKAGAAPNKAPAKAIEMKTQQEKSKSNTVLSVKEKNDAEVTEKLVERISSHYKIKTNYKVKKTGNVHPHWIHSVNRPIFNMSWLPNTNERKQILANTHKSSSSFNDSSIFHSTTKKGLPVTKEKRNVKKHLFSDTDTDYTITDVSWLRNSSQKSKPKVTKYSRQAPVNPKSTSPHTYKSSDFPRLSTKPVNTTPNNQRKYNERGSVKPAAEFSKRVANGRPKRVAATATKSYREPDTDDSLSESGRSSVSQLSSSGNRNLYQAEGHMKKKSASKYQTKSYRKVAEKSPHGDSVSEQPTACKTDRGALQETPVCSRKLIVPVQEQRRPVKSPSTSVCLSSPHIETKRSAEKSTSNLGMTSFSQLNPRESPLPTSPDLAFQDTPSPVPLLPNVSSAVSCRGIHRLPSNFSAEENPFSSKTQSLKSATSLTSLRHQSPAPDASSCPAEQHLSPVPLSPLSLPSQPLLTSTFLELEKSFTPFPLETPFPEDIDDHVGPGKVSAASDVSLPSSKSLKKRRKVTDRTSPSIKGFNNREETPFSHQDQKPTWITVSGPSRKRQMLTNVNSEGDKKNKNKRRKIRDQSSPQIKPRKLLKSFIEASAVDEEKQVTSSLHNLSSSHWEADVGECTVDMEDENLELAEIPIIPKSLYQPFNFDLKKKSQSRNNMMDIYTKLSSRTVKQHVSSFNMQVTNKRTHNLEHTQQLLMEEIHKLEENDTVLTSMEKDLNIYWKKQMVAFHSFVEQETLRSKTLKNTLQNHFSHSLEHEQRIFSSQMCLIKKDMKSLQDKVLAEMSWIQTDG</sequence>
<feature type="compositionally biased region" description="Polar residues" evidence="6">
    <location>
        <begin position="399"/>
        <end position="408"/>
    </location>
</feature>
<feature type="region of interest" description="Disordered" evidence="6">
    <location>
        <begin position="846"/>
        <end position="907"/>
    </location>
</feature>
<evidence type="ECO:0000256" key="5">
    <source>
        <dbReference type="ARBA" id="ARBA00023242"/>
    </source>
</evidence>
<reference evidence="9" key="3">
    <citation type="submission" date="2025-09" db="UniProtKB">
        <authorList>
            <consortium name="Ensembl"/>
        </authorList>
    </citation>
    <scope>IDENTIFICATION</scope>
</reference>
<feature type="region of interest" description="Disordered" evidence="6">
    <location>
        <begin position="353"/>
        <end position="408"/>
    </location>
</feature>
<feature type="region of interest" description="Disordered" evidence="6">
    <location>
        <begin position="930"/>
        <end position="971"/>
    </location>
</feature>
<evidence type="ECO:0000313" key="9">
    <source>
        <dbReference type="Ensembl" id="ENSCSEP00000008595.1"/>
    </source>
</evidence>
<feature type="compositionally biased region" description="Basic and acidic residues" evidence="6">
    <location>
        <begin position="538"/>
        <end position="548"/>
    </location>
</feature>
<dbReference type="Pfam" id="PF18581">
    <property type="entry name" value="SYCP2_ARLD"/>
    <property type="match status" value="1"/>
</dbReference>